<feature type="compositionally biased region" description="Basic and acidic residues" evidence="1">
    <location>
        <begin position="1035"/>
        <end position="1052"/>
    </location>
</feature>
<reference evidence="4" key="1">
    <citation type="submission" date="2015-09" db="EMBL/GenBank/DDBJ databases">
        <authorList>
            <consortium name="Pathogen Informatics"/>
        </authorList>
    </citation>
    <scope>NUCLEOTIDE SEQUENCE [LARGE SCALE GENOMIC DNA]</scope>
    <source>
        <strain evidence="4">Lake Konstanz</strain>
    </source>
</reference>
<evidence type="ECO:0000313" key="4">
    <source>
        <dbReference type="Proteomes" id="UP000051952"/>
    </source>
</evidence>
<feature type="compositionally biased region" description="Basic and acidic residues" evidence="1">
    <location>
        <begin position="769"/>
        <end position="780"/>
    </location>
</feature>
<keyword evidence="2 3" id="KW-0812">Transmembrane</keyword>
<feature type="transmembrane region" description="Helical" evidence="2">
    <location>
        <begin position="627"/>
        <end position="654"/>
    </location>
</feature>
<keyword evidence="2" id="KW-1133">Transmembrane helix</keyword>
<gene>
    <name evidence="3" type="ORF">BSAL_15970</name>
</gene>
<accession>A0A0S4JJD4</accession>
<dbReference type="Proteomes" id="UP000051952">
    <property type="component" value="Unassembled WGS sequence"/>
</dbReference>
<keyword evidence="2" id="KW-0472">Membrane</keyword>
<protein>
    <submittedName>
        <fullName evidence="3">Transmembrane protein, putative</fullName>
    </submittedName>
</protein>
<evidence type="ECO:0000256" key="2">
    <source>
        <dbReference type="SAM" id="Phobius"/>
    </source>
</evidence>
<feature type="compositionally biased region" description="Polar residues" evidence="1">
    <location>
        <begin position="753"/>
        <end position="768"/>
    </location>
</feature>
<feature type="non-terminal residue" evidence="3">
    <location>
        <position position="1"/>
    </location>
</feature>
<feature type="region of interest" description="Disordered" evidence="1">
    <location>
        <begin position="1035"/>
        <end position="1069"/>
    </location>
</feature>
<dbReference type="AlphaFoldDB" id="A0A0S4JJD4"/>
<sequence>TTVAGSGAYALVNGVGTAASFLAPYGHRAYCKPQTAPMSRRQCGVLVADWLYPNSANAIRFVEIIETTATASLSPTEGLASTTATTSFSLSTTGDYTVTTSQNVSVSLETVSPSFSSSVNSATVDVSASHKSLTSSASTSKSVSVSLVASPSPSSVQTPSVTRSGGTPTLTATTACTLTMSPSLSSSLNSETANVSATLRSPTSSTSTSISTSATAVATPSASGVQTPSNSISAMVTITESNSLTTSFSVTRSGGTPTFIATNTRTLTMSPSLSSSNSATANVSATLRSPTSSSSRSTSATKSHSDGTMTIRTFPKITWTESASTTQWRCDDRARQLLVASLSNTATWWSQVAATLNDDGVVAISLSDSFKPKKINETNSSSLQFILTSTPIERVVLMNAPRIALNISLIAPPSAPALHWTVWAVSLLGGEEGVLLSYEYNKSFDASWQMLVVQPPPPEEGGWLGPDARIMQDRVVSLNVTMACGGDPRLLVVIKIPAPRYYSEFAEKVALAAQISQIISILAGGSSTSGSALGRALATKSMVICDVDSAMDDGGVLDFSINVCGEVAAPLDLESVAQTELLLATAAARSAVVTNIIVIVIVASVLLLSSVAWAFRQDVSLSHALRFVFCLPSSLLSVWTASLPSFASSFTLLAARVQSTSSLSSSVSCVVGDVLLIIAGILCSVAPAVAIITLWSKNKSNNGSLGWVCERVVVDEINHHGEQQAVKDRHTTRTCIHHPRVIMMRRWQWRTSSTSPHYQQENSTSRYDYQQEKNSHEENQHATATQPPPRHNNNSNKKKYTTEMRSALTVLQEFRLLWYPGGVDQAVLVAASSLAVVAGLDVTSRPQCVGCTAAVVGLLLGQCLCVAWHQPFTTLFSFLFALATIAATCVGVFAQLMFLVTSPTSVSGLWMVQASVICTLIVTGLSTLKMMMDLHEFALAVYRRVSLLFGCASDTRRFHMHEEVESMELPAIGLVGKEKPMVPASHSSSPVALIDALLLRDDDDDVRPAGDDDGDDWWASGRGLDLLFWDTKGAAKTETKREQGKNRLRDDVHSEDEGDGNVLSMFNRE</sequence>
<dbReference type="VEuPathDB" id="TriTrypDB:BSAL_15970"/>
<proteinExistence type="predicted"/>
<feature type="transmembrane region" description="Helical" evidence="2">
    <location>
        <begin position="910"/>
        <end position="928"/>
    </location>
</feature>
<feature type="compositionally biased region" description="Low complexity" evidence="1">
    <location>
        <begin position="195"/>
        <end position="223"/>
    </location>
</feature>
<feature type="compositionally biased region" description="Polar residues" evidence="1">
    <location>
        <begin position="781"/>
        <end position="795"/>
    </location>
</feature>
<organism evidence="3 4">
    <name type="scientific">Bodo saltans</name>
    <name type="common">Flagellated protozoan</name>
    <dbReference type="NCBI Taxonomy" id="75058"/>
    <lineage>
        <taxon>Eukaryota</taxon>
        <taxon>Discoba</taxon>
        <taxon>Euglenozoa</taxon>
        <taxon>Kinetoplastea</taxon>
        <taxon>Metakinetoplastina</taxon>
        <taxon>Eubodonida</taxon>
        <taxon>Bodonidae</taxon>
        <taxon>Bodo</taxon>
    </lineage>
</organism>
<feature type="transmembrane region" description="Helical" evidence="2">
    <location>
        <begin position="674"/>
        <end position="695"/>
    </location>
</feature>
<feature type="region of interest" description="Disordered" evidence="1">
    <location>
        <begin position="148"/>
        <end position="169"/>
    </location>
</feature>
<feature type="transmembrane region" description="Helical" evidence="2">
    <location>
        <begin position="592"/>
        <end position="615"/>
    </location>
</feature>
<feature type="compositionally biased region" description="Low complexity" evidence="1">
    <location>
        <begin position="270"/>
        <end position="302"/>
    </location>
</feature>
<name>A0A0S4JJD4_BODSA</name>
<feature type="region of interest" description="Disordered" evidence="1">
    <location>
        <begin position="753"/>
        <end position="797"/>
    </location>
</feature>
<feature type="transmembrane region" description="Helical" evidence="2">
    <location>
        <begin position="875"/>
        <end position="898"/>
    </location>
</feature>
<evidence type="ECO:0000256" key="1">
    <source>
        <dbReference type="SAM" id="MobiDB-lite"/>
    </source>
</evidence>
<evidence type="ECO:0000313" key="3">
    <source>
        <dbReference type="EMBL" id="CUG88550.1"/>
    </source>
</evidence>
<keyword evidence="4" id="KW-1185">Reference proteome</keyword>
<feature type="region of interest" description="Disordered" evidence="1">
    <location>
        <begin position="195"/>
        <end position="229"/>
    </location>
</feature>
<dbReference type="EMBL" id="CYKH01001651">
    <property type="protein sequence ID" value="CUG88550.1"/>
    <property type="molecule type" value="Genomic_DNA"/>
</dbReference>
<feature type="region of interest" description="Disordered" evidence="1">
    <location>
        <begin position="270"/>
        <end position="307"/>
    </location>
</feature>